<keyword evidence="2 8" id="KW-1277">Toxin-antitoxin system</keyword>
<sequence length="142" mass="15771">MFLLDTNVISELFRPAPNPAVLAWYDQTPQRELFLSAITVAELDQGVALLPEGRRKASLREAVTALVEVDFRDRVLSFDLAAAWRYGSFVEARSCQGLSVSVNDALIAAIALSRRYVLVTRNQKDFSGVTELKLVNPFEPSV</sequence>
<evidence type="ECO:0000256" key="5">
    <source>
        <dbReference type="ARBA" id="ARBA00022801"/>
    </source>
</evidence>
<keyword evidence="4 8" id="KW-0479">Metal-binding</keyword>
<evidence type="ECO:0000313" key="10">
    <source>
        <dbReference type="EMBL" id="QFZ91203.2"/>
    </source>
</evidence>
<dbReference type="EMBL" id="CP034671">
    <property type="protein sequence ID" value="QFZ91203.2"/>
    <property type="molecule type" value="Genomic_DNA"/>
</dbReference>
<evidence type="ECO:0000256" key="1">
    <source>
        <dbReference type="ARBA" id="ARBA00001946"/>
    </source>
</evidence>
<evidence type="ECO:0000256" key="7">
    <source>
        <dbReference type="ARBA" id="ARBA00038093"/>
    </source>
</evidence>
<dbReference type="RefSeq" id="WP_208677473.1">
    <property type="nucleotide sequence ID" value="NZ_CP034671.2"/>
</dbReference>
<protein>
    <recommendedName>
        <fullName evidence="8">Ribonuclease VapC</fullName>
        <shortName evidence="8">RNase VapC</shortName>
        <ecNumber evidence="8">3.1.-.-</ecNumber>
    </recommendedName>
    <alternativeName>
        <fullName evidence="8">Toxin VapC</fullName>
    </alternativeName>
</protein>
<comment type="similarity">
    <text evidence="7 8">Belongs to the PINc/VapC protein family.</text>
</comment>
<dbReference type="GO" id="GO:0090729">
    <property type="term" value="F:toxin activity"/>
    <property type="evidence" value="ECO:0007669"/>
    <property type="project" value="UniProtKB-KW"/>
</dbReference>
<dbReference type="EC" id="3.1.-.-" evidence="8"/>
<name>A0AAT9JMV2_SYNEL</name>
<gene>
    <name evidence="8" type="primary">vapC</name>
    <name evidence="10" type="ORF">EKO22_01320</name>
</gene>
<feature type="domain" description="PIN" evidence="9">
    <location>
        <begin position="3"/>
        <end position="128"/>
    </location>
</feature>
<reference evidence="10" key="1">
    <citation type="submission" date="2024-01" db="EMBL/GenBank/DDBJ databases">
        <title>Synechococcus elongatus PCC 11802, a close yet different native of Synechococcus elongatus PCC 11801.</title>
        <authorList>
            <person name="Jaiswal D."/>
            <person name="Sengupta A."/>
            <person name="Sengupta S."/>
            <person name="Pakrasi H.B."/>
            <person name="Wangikar P."/>
        </authorList>
    </citation>
    <scope>NUCLEOTIDE SEQUENCE</scope>
    <source>
        <strain evidence="10">PCC 11802</strain>
    </source>
</reference>
<dbReference type="InterPro" id="IPR022907">
    <property type="entry name" value="VapC_family"/>
</dbReference>
<keyword evidence="8" id="KW-0800">Toxin</keyword>
<dbReference type="HAMAP" id="MF_00265">
    <property type="entry name" value="VapC_Nob1"/>
    <property type="match status" value="1"/>
</dbReference>
<evidence type="ECO:0000256" key="4">
    <source>
        <dbReference type="ARBA" id="ARBA00022723"/>
    </source>
</evidence>
<evidence type="ECO:0000259" key="9">
    <source>
        <dbReference type="Pfam" id="PF01850"/>
    </source>
</evidence>
<keyword evidence="3 8" id="KW-0540">Nuclease</keyword>
<feature type="binding site" evidence="8">
    <location>
        <position position="5"/>
    </location>
    <ligand>
        <name>Mg(2+)</name>
        <dbReference type="ChEBI" id="CHEBI:18420"/>
    </ligand>
</feature>
<organism evidence="10">
    <name type="scientific">Synechococcus elongatus PCC 11802</name>
    <dbReference type="NCBI Taxonomy" id="2283154"/>
    <lineage>
        <taxon>Bacteria</taxon>
        <taxon>Bacillati</taxon>
        <taxon>Cyanobacteriota</taxon>
        <taxon>Cyanophyceae</taxon>
        <taxon>Synechococcales</taxon>
        <taxon>Synechococcaceae</taxon>
        <taxon>Synechococcus</taxon>
    </lineage>
</organism>
<dbReference type="CDD" id="cd18731">
    <property type="entry name" value="PIN_NgFitB-like"/>
    <property type="match status" value="1"/>
</dbReference>
<dbReference type="Gene3D" id="3.40.50.1010">
    <property type="entry name" value="5'-nuclease"/>
    <property type="match status" value="1"/>
</dbReference>
<dbReference type="GO" id="GO:0004540">
    <property type="term" value="F:RNA nuclease activity"/>
    <property type="evidence" value="ECO:0007669"/>
    <property type="project" value="InterPro"/>
</dbReference>
<dbReference type="Pfam" id="PF01850">
    <property type="entry name" value="PIN"/>
    <property type="match status" value="1"/>
</dbReference>
<dbReference type="InterPro" id="IPR029060">
    <property type="entry name" value="PIN-like_dom_sf"/>
</dbReference>
<evidence type="ECO:0000256" key="2">
    <source>
        <dbReference type="ARBA" id="ARBA00022649"/>
    </source>
</evidence>
<evidence type="ECO:0000256" key="6">
    <source>
        <dbReference type="ARBA" id="ARBA00022842"/>
    </source>
</evidence>
<dbReference type="PANTHER" id="PTHR33653:SF1">
    <property type="entry name" value="RIBONUCLEASE VAPC2"/>
    <property type="match status" value="1"/>
</dbReference>
<keyword evidence="5 8" id="KW-0378">Hydrolase</keyword>
<dbReference type="AlphaFoldDB" id="A0AAT9JMV2"/>
<accession>A0AAT9JMV2</accession>
<comment type="cofactor">
    <cofactor evidence="1 8">
        <name>Mg(2+)</name>
        <dbReference type="ChEBI" id="CHEBI:18420"/>
    </cofactor>
</comment>
<comment type="function">
    <text evidence="8">Toxic component of a toxin-antitoxin (TA) system. An RNase.</text>
</comment>
<proteinExistence type="inferred from homology"/>
<evidence type="ECO:0000256" key="8">
    <source>
        <dbReference type="HAMAP-Rule" id="MF_00265"/>
    </source>
</evidence>
<dbReference type="InterPro" id="IPR002716">
    <property type="entry name" value="PIN_dom"/>
</dbReference>
<dbReference type="InterPro" id="IPR050556">
    <property type="entry name" value="Type_II_TA_system_RNase"/>
</dbReference>
<dbReference type="GO" id="GO:0016787">
    <property type="term" value="F:hydrolase activity"/>
    <property type="evidence" value="ECO:0007669"/>
    <property type="project" value="UniProtKB-KW"/>
</dbReference>
<feature type="binding site" evidence="8">
    <location>
        <position position="104"/>
    </location>
    <ligand>
        <name>Mg(2+)</name>
        <dbReference type="ChEBI" id="CHEBI:18420"/>
    </ligand>
</feature>
<keyword evidence="6 8" id="KW-0460">Magnesium</keyword>
<dbReference type="GO" id="GO:0000287">
    <property type="term" value="F:magnesium ion binding"/>
    <property type="evidence" value="ECO:0007669"/>
    <property type="project" value="UniProtKB-UniRule"/>
</dbReference>
<dbReference type="PANTHER" id="PTHR33653">
    <property type="entry name" value="RIBONUCLEASE VAPC2"/>
    <property type="match status" value="1"/>
</dbReference>
<dbReference type="SUPFAM" id="SSF88723">
    <property type="entry name" value="PIN domain-like"/>
    <property type="match status" value="1"/>
</dbReference>
<evidence type="ECO:0000256" key="3">
    <source>
        <dbReference type="ARBA" id="ARBA00022722"/>
    </source>
</evidence>